<sequence>MHSDKGPLHGLRFVEMVGIGPGPLAAMILSDLGAEVIRIDRPEASGLGVPRPEAFDFVARGRRSVALDLRQPEGRACALRLIARADGLIEGFRPGVMERLGLGPEPCLAANPRLIYARLTGWGQAGPLARTAGHDICYLALTGVLDAIGPKDGAPVPPLNLVADYAGGTLMLVIGVLAALQHRQSSGRGQVVDAAMVDGVTLLTTALAGLQAAGLHDGPRGTNVLDGGAPYYTTYACADGRAIAVGAIEPKFRTVLLQGLGLDAASFPDLDDPTFWPEARARLAARFAEHDRAHWERVFEGSDACVAPVLSLSEAPDHPHNRARQSHIAVGSALHPAPAPRFSASQPPPPGPPRRRGADGDRVLADWGLSPDEIAALRRSGALIPAREEAAQHDKEASHARPAL</sequence>
<gene>
    <name evidence="2" type="ORF">CDV49_04785</name>
</gene>
<name>A0A212AEE1_9RHOB</name>
<dbReference type="OrthoDB" id="7208981at2"/>
<accession>A0A212AEE1</accession>
<dbReference type="Pfam" id="PF02515">
    <property type="entry name" value="CoA_transf_3"/>
    <property type="match status" value="1"/>
</dbReference>
<feature type="region of interest" description="Disordered" evidence="1">
    <location>
        <begin position="335"/>
        <end position="365"/>
    </location>
</feature>
<evidence type="ECO:0000313" key="3">
    <source>
        <dbReference type="Proteomes" id="UP000196878"/>
    </source>
</evidence>
<organism evidence="2 3">
    <name type="scientific">Haematobacter genomosp. 1</name>
    <dbReference type="NCBI Taxonomy" id="366618"/>
    <lineage>
        <taxon>Bacteria</taxon>
        <taxon>Pseudomonadati</taxon>
        <taxon>Pseudomonadota</taxon>
        <taxon>Alphaproteobacteria</taxon>
        <taxon>Rhodobacterales</taxon>
        <taxon>Paracoccaceae</taxon>
        <taxon>Haematobacter</taxon>
    </lineage>
</organism>
<comment type="caution">
    <text evidence="2">The sequence shown here is derived from an EMBL/GenBank/DDBJ whole genome shotgun (WGS) entry which is preliminary data.</text>
</comment>
<proteinExistence type="predicted"/>
<protein>
    <submittedName>
        <fullName evidence="2">Carnitine dehydratase</fullName>
    </submittedName>
</protein>
<dbReference type="PANTHER" id="PTHR48228">
    <property type="entry name" value="SUCCINYL-COA--D-CITRAMALATE COA-TRANSFERASE"/>
    <property type="match status" value="1"/>
</dbReference>
<dbReference type="InterPro" id="IPR044855">
    <property type="entry name" value="CoA-Trfase_III_dom3_sf"/>
</dbReference>
<dbReference type="Proteomes" id="UP000196878">
    <property type="component" value="Unassembled WGS sequence"/>
</dbReference>
<dbReference type="PANTHER" id="PTHR48228:SF5">
    <property type="entry name" value="ALPHA-METHYLACYL-COA RACEMASE"/>
    <property type="match status" value="1"/>
</dbReference>
<dbReference type="EMBL" id="NIPW01000007">
    <property type="protein sequence ID" value="OWJ79635.1"/>
    <property type="molecule type" value="Genomic_DNA"/>
</dbReference>
<dbReference type="AlphaFoldDB" id="A0A212AEE1"/>
<evidence type="ECO:0000313" key="2">
    <source>
        <dbReference type="EMBL" id="OWJ79635.1"/>
    </source>
</evidence>
<dbReference type="InterPro" id="IPR023606">
    <property type="entry name" value="CoA-Trfase_III_dom_1_sf"/>
</dbReference>
<dbReference type="SUPFAM" id="SSF89796">
    <property type="entry name" value="CoA-transferase family III (CaiB/BaiF)"/>
    <property type="match status" value="1"/>
</dbReference>
<feature type="compositionally biased region" description="Basic and acidic residues" evidence="1">
    <location>
        <begin position="386"/>
        <end position="404"/>
    </location>
</feature>
<evidence type="ECO:0000256" key="1">
    <source>
        <dbReference type="SAM" id="MobiDB-lite"/>
    </source>
</evidence>
<dbReference type="InterPro" id="IPR003673">
    <property type="entry name" value="CoA-Trfase_fam_III"/>
</dbReference>
<dbReference type="Gene3D" id="3.40.50.10540">
    <property type="entry name" value="Crotonobetainyl-coa:carnitine coa-transferase, domain 1"/>
    <property type="match status" value="1"/>
</dbReference>
<feature type="region of interest" description="Disordered" evidence="1">
    <location>
        <begin position="385"/>
        <end position="404"/>
    </location>
</feature>
<dbReference type="Gene3D" id="3.30.1540.10">
    <property type="entry name" value="formyl-coa transferase, domain 3"/>
    <property type="match status" value="1"/>
</dbReference>
<dbReference type="GO" id="GO:0003824">
    <property type="term" value="F:catalytic activity"/>
    <property type="evidence" value="ECO:0007669"/>
    <property type="project" value="InterPro"/>
</dbReference>
<keyword evidence="3" id="KW-1185">Reference proteome</keyword>
<reference evidence="2 3" key="1">
    <citation type="submission" date="2016-12" db="EMBL/GenBank/DDBJ databases">
        <title>Comparison of Traditional DNA-DNA Hybridization with In Silico Genomic Analysis.</title>
        <authorList>
            <person name="Nicholson A.C."/>
            <person name="Humrighouse B.W."/>
            <person name="Graziano J."/>
            <person name="Lasker B."/>
            <person name="Whitney A.M."/>
            <person name="Mcquiston J.R."/>
        </authorList>
    </citation>
    <scope>NUCLEOTIDE SEQUENCE [LARGE SCALE GENOMIC DNA]</scope>
    <source>
        <strain evidence="2 3">H2240</strain>
    </source>
</reference>
<dbReference type="InterPro" id="IPR050509">
    <property type="entry name" value="CoA-transferase_III"/>
</dbReference>
<dbReference type="RefSeq" id="WP_088214428.1">
    <property type="nucleotide sequence ID" value="NZ_NIPW01000007.1"/>
</dbReference>